<dbReference type="SMART" id="SM00028">
    <property type="entry name" value="TPR"/>
    <property type="match status" value="3"/>
</dbReference>
<sequence length="425" mass="47013">MMNPEMMRLAEEQMRRMSPDDLARMQRQLASNPDLVKLASESMINMTPHDFKIASQQLNQTSPEEMLSMAEKIATAKPEEFAAMKAAQADAQISHAISGANALKQQGNELHGHGRYAEAAAKYDLAKDSLKNVPSVAAHTLRVQCSLNLMSCYLKSGRFEECLNEGSEVLLCSDDSSNVVVKACYRRGQAYRGLGNLQAAVADLSKAHEISPDDETIAEVLRETQGKLAAERNIPKGFVIEEVVEELPKGVVIEEIVEELPTFQPPSLQNVAENHDEIVVNNQSPSSSPPSIADMQEAVRKSMEDPAMRQMFVSMMENMSPDVMADLSQKFGVKLSKEDAAKAQQAMSSLSPEGLDRMMRWMGRAQRGVEVATKTKNWLLARKGLVIAIVMLILALILLRLGFSVKSMLWVCSQLTTWLFARTNK</sequence>
<name>A0A9R0YC40_TRITD</name>
<accession>A0A9R0YC40</accession>
<evidence type="ECO:0000313" key="4">
    <source>
        <dbReference type="Proteomes" id="UP000324705"/>
    </source>
</evidence>
<dbReference type="InterPro" id="IPR019734">
    <property type="entry name" value="TPR_rpt"/>
</dbReference>
<dbReference type="InterPro" id="IPR053319">
    <property type="entry name" value="OEP61"/>
</dbReference>
<keyword evidence="1" id="KW-0802">TPR repeat</keyword>
<gene>
    <name evidence="3" type="ORF">TRITD_6Bv1G003900</name>
</gene>
<organism evidence="3 4">
    <name type="scientific">Triticum turgidum subsp. durum</name>
    <name type="common">Durum wheat</name>
    <name type="synonym">Triticum durum</name>
    <dbReference type="NCBI Taxonomy" id="4567"/>
    <lineage>
        <taxon>Eukaryota</taxon>
        <taxon>Viridiplantae</taxon>
        <taxon>Streptophyta</taxon>
        <taxon>Embryophyta</taxon>
        <taxon>Tracheophyta</taxon>
        <taxon>Spermatophyta</taxon>
        <taxon>Magnoliopsida</taxon>
        <taxon>Liliopsida</taxon>
        <taxon>Poales</taxon>
        <taxon>Poaceae</taxon>
        <taxon>BOP clade</taxon>
        <taxon>Pooideae</taxon>
        <taxon>Triticodae</taxon>
        <taxon>Triticeae</taxon>
        <taxon>Triticinae</taxon>
        <taxon>Triticum</taxon>
    </lineage>
</organism>
<dbReference type="PANTHER" id="PTHR48433:SF1">
    <property type="entry name" value="OUTER ENVELOPE PROTEIN 61-LIKE"/>
    <property type="match status" value="1"/>
</dbReference>
<dbReference type="Pfam" id="PF00515">
    <property type="entry name" value="TPR_1"/>
    <property type="match status" value="1"/>
</dbReference>
<keyword evidence="4" id="KW-1185">Reference proteome</keyword>
<dbReference type="Gramene" id="TRITD6Bv1G003900.1">
    <property type="protein sequence ID" value="TRITD6Bv1G003900.1"/>
    <property type="gene ID" value="TRITD6Bv1G003900"/>
</dbReference>
<evidence type="ECO:0008006" key="5">
    <source>
        <dbReference type="Google" id="ProtNLM"/>
    </source>
</evidence>
<feature type="transmembrane region" description="Helical" evidence="2">
    <location>
        <begin position="384"/>
        <end position="403"/>
    </location>
</feature>
<dbReference type="OMA" id="NQHKECI"/>
<feature type="repeat" description="TPR" evidence="1">
    <location>
        <begin position="181"/>
        <end position="214"/>
    </location>
</feature>
<keyword evidence="2" id="KW-0472">Membrane</keyword>
<dbReference type="AlphaFoldDB" id="A0A9R0YC40"/>
<proteinExistence type="predicted"/>
<dbReference type="Gene3D" id="1.25.40.10">
    <property type="entry name" value="Tetratricopeptide repeat domain"/>
    <property type="match status" value="1"/>
</dbReference>
<dbReference type="PROSITE" id="PS50005">
    <property type="entry name" value="TPR"/>
    <property type="match status" value="1"/>
</dbReference>
<keyword evidence="2" id="KW-0812">Transmembrane</keyword>
<dbReference type="Proteomes" id="UP000324705">
    <property type="component" value="Chromosome 6B"/>
</dbReference>
<dbReference type="EMBL" id="LT934122">
    <property type="protein sequence ID" value="VAI52676.1"/>
    <property type="molecule type" value="Genomic_DNA"/>
</dbReference>
<protein>
    <recommendedName>
        <fullName evidence="5">Outer envelope protein 61</fullName>
    </recommendedName>
</protein>
<evidence type="ECO:0000313" key="3">
    <source>
        <dbReference type="EMBL" id="VAI52676.1"/>
    </source>
</evidence>
<evidence type="ECO:0000256" key="2">
    <source>
        <dbReference type="SAM" id="Phobius"/>
    </source>
</evidence>
<dbReference type="SUPFAM" id="SSF48452">
    <property type="entry name" value="TPR-like"/>
    <property type="match status" value="1"/>
</dbReference>
<reference evidence="3 4" key="1">
    <citation type="submission" date="2017-09" db="EMBL/GenBank/DDBJ databases">
        <authorList>
            <consortium name="International Durum Wheat Genome Sequencing Consortium (IDWGSC)"/>
            <person name="Milanesi L."/>
        </authorList>
    </citation>
    <scope>NUCLEOTIDE SEQUENCE [LARGE SCALE GENOMIC DNA]</scope>
    <source>
        <strain evidence="4">cv. Svevo</strain>
    </source>
</reference>
<dbReference type="PANTHER" id="PTHR48433">
    <property type="entry name" value="OUTER ENVELOPE PROTEIN 61-LIKE"/>
    <property type="match status" value="1"/>
</dbReference>
<keyword evidence="2" id="KW-1133">Transmembrane helix</keyword>
<dbReference type="InterPro" id="IPR011990">
    <property type="entry name" value="TPR-like_helical_dom_sf"/>
</dbReference>
<evidence type="ECO:0000256" key="1">
    <source>
        <dbReference type="PROSITE-ProRule" id="PRU00339"/>
    </source>
</evidence>